<evidence type="ECO:0000256" key="4">
    <source>
        <dbReference type="ARBA" id="ARBA00022801"/>
    </source>
</evidence>
<reference evidence="7" key="1">
    <citation type="journal article" date="2015" name="Nature">
        <title>Complex archaea that bridge the gap between prokaryotes and eukaryotes.</title>
        <authorList>
            <person name="Spang A."/>
            <person name="Saw J.H."/>
            <person name="Jorgensen S.L."/>
            <person name="Zaremba-Niedzwiedzka K."/>
            <person name="Martijn J."/>
            <person name="Lind A.E."/>
            <person name="van Eijk R."/>
            <person name="Schleper C."/>
            <person name="Guy L."/>
            <person name="Ettema T.J."/>
        </authorList>
    </citation>
    <scope>NUCLEOTIDE SEQUENCE</scope>
</reference>
<gene>
    <name evidence="7" type="ORF">LCGC14_1807400</name>
</gene>
<sequence length="400" mass="43466">MTLARKVGQCYTLNFTGCAIRSYHRRYVQEFCCGGLRVTPHVIPEVSLNHGELLKAAPYCLPEDYTAVVRELQQMALDAHGVPMHLATDQEGDLSIDFLRGGLNLFPSNMGIAATGDTELAFRAARSIARQLRAHGINWMHSPELDVNVQPTNPEVGMRAYSDDPEICAAFGIAMAKGFLAGGVMPTAKHFPGRGDSVLDAHDTLDVLDKPLDQLHAVELLPYKRMIAEGSPFAIMTAHNAYTALDDPKIPASMSRKINVDLIRKELGFEGVVTTDAISMAGALEYAGSIPNASVLALIAGADLVLVKSKEWISQECIELTCEAVRDGRLPEGELDEKVRRILKAKFDLGLFDGDPLPEPAATLEPAREAEVISTCRETFERGAVVTRDRDGLLPMAADA</sequence>
<evidence type="ECO:0000256" key="2">
    <source>
        <dbReference type="ARBA" id="ARBA00005336"/>
    </source>
</evidence>
<dbReference type="EMBL" id="LAZR01017505">
    <property type="protein sequence ID" value="KKM00139.1"/>
    <property type="molecule type" value="Genomic_DNA"/>
</dbReference>
<accession>A0A0F9GMY1</accession>
<dbReference type="GO" id="GO:0005975">
    <property type="term" value="P:carbohydrate metabolic process"/>
    <property type="evidence" value="ECO:0007669"/>
    <property type="project" value="InterPro"/>
</dbReference>
<dbReference type="GO" id="GO:0004563">
    <property type="term" value="F:beta-N-acetylhexosaminidase activity"/>
    <property type="evidence" value="ECO:0007669"/>
    <property type="project" value="UniProtKB-EC"/>
</dbReference>
<dbReference type="InterPro" id="IPR036962">
    <property type="entry name" value="Glyco_hydro_3_N_sf"/>
</dbReference>
<evidence type="ECO:0000256" key="1">
    <source>
        <dbReference type="ARBA" id="ARBA00001231"/>
    </source>
</evidence>
<evidence type="ECO:0000256" key="3">
    <source>
        <dbReference type="ARBA" id="ARBA00012663"/>
    </source>
</evidence>
<dbReference type="InterPro" id="IPR001764">
    <property type="entry name" value="Glyco_hydro_3_N"/>
</dbReference>
<dbReference type="Gene3D" id="3.20.20.300">
    <property type="entry name" value="Glycoside hydrolase, family 3, N-terminal domain"/>
    <property type="match status" value="1"/>
</dbReference>
<keyword evidence="4" id="KW-0378">Hydrolase</keyword>
<dbReference type="AlphaFoldDB" id="A0A0F9GMY1"/>
<feature type="non-terminal residue" evidence="7">
    <location>
        <position position="400"/>
    </location>
</feature>
<dbReference type="InterPro" id="IPR017853">
    <property type="entry name" value="GH"/>
</dbReference>
<protein>
    <recommendedName>
        <fullName evidence="3">beta-N-acetylhexosaminidase</fullName>
        <ecNumber evidence="3">3.2.1.52</ecNumber>
    </recommendedName>
</protein>
<dbReference type="EC" id="3.2.1.52" evidence="3"/>
<dbReference type="InterPro" id="IPR050226">
    <property type="entry name" value="NagZ_Beta-hexosaminidase"/>
</dbReference>
<name>A0A0F9GMY1_9ZZZZ</name>
<organism evidence="7">
    <name type="scientific">marine sediment metagenome</name>
    <dbReference type="NCBI Taxonomy" id="412755"/>
    <lineage>
        <taxon>unclassified sequences</taxon>
        <taxon>metagenomes</taxon>
        <taxon>ecological metagenomes</taxon>
    </lineage>
</organism>
<dbReference type="Pfam" id="PF00933">
    <property type="entry name" value="Glyco_hydro_3"/>
    <property type="match status" value="1"/>
</dbReference>
<comment type="caution">
    <text evidence="7">The sequence shown here is derived from an EMBL/GenBank/DDBJ whole genome shotgun (WGS) entry which is preliminary data.</text>
</comment>
<evidence type="ECO:0000256" key="5">
    <source>
        <dbReference type="ARBA" id="ARBA00023295"/>
    </source>
</evidence>
<comment type="catalytic activity">
    <reaction evidence="1">
        <text>Hydrolysis of terminal non-reducing N-acetyl-D-hexosamine residues in N-acetyl-beta-D-hexosaminides.</text>
        <dbReference type="EC" id="3.2.1.52"/>
    </reaction>
</comment>
<dbReference type="SUPFAM" id="SSF51445">
    <property type="entry name" value="(Trans)glycosidases"/>
    <property type="match status" value="1"/>
</dbReference>
<feature type="domain" description="Glycoside hydrolase family 3 N-terminal" evidence="6">
    <location>
        <begin position="67"/>
        <end position="344"/>
    </location>
</feature>
<evidence type="ECO:0000313" key="7">
    <source>
        <dbReference type="EMBL" id="KKM00139.1"/>
    </source>
</evidence>
<dbReference type="PANTHER" id="PTHR30480">
    <property type="entry name" value="BETA-HEXOSAMINIDASE-RELATED"/>
    <property type="match status" value="1"/>
</dbReference>
<dbReference type="PANTHER" id="PTHR30480:SF13">
    <property type="entry name" value="BETA-HEXOSAMINIDASE"/>
    <property type="match status" value="1"/>
</dbReference>
<comment type="similarity">
    <text evidence="2">Belongs to the glycosyl hydrolase 3 family.</text>
</comment>
<keyword evidence="5" id="KW-0326">Glycosidase</keyword>
<dbReference type="GO" id="GO:0009254">
    <property type="term" value="P:peptidoglycan turnover"/>
    <property type="evidence" value="ECO:0007669"/>
    <property type="project" value="TreeGrafter"/>
</dbReference>
<dbReference type="PRINTS" id="PR00133">
    <property type="entry name" value="GLHYDRLASE3"/>
</dbReference>
<proteinExistence type="inferred from homology"/>
<evidence type="ECO:0000259" key="6">
    <source>
        <dbReference type="Pfam" id="PF00933"/>
    </source>
</evidence>